<evidence type="ECO:0000256" key="4">
    <source>
        <dbReference type="SAM" id="MobiDB-lite"/>
    </source>
</evidence>
<dbReference type="GO" id="GO:0003735">
    <property type="term" value="F:structural constituent of ribosome"/>
    <property type="evidence" value="ECO:0007669"/>
    <property type="project" value="InterPro"/>
</dbReference>
<dbReference type="GO" id="GO:0015935">
    <property type="term" value="C:small ribosomal subunit"/>
    <property type="evidence" value="ECO:0007669"/>
    <property type="project" value="TreeGrafter"/>
</dbReference>
<evidence type="ECO:0000256" key="1">
    <source>
        <dbReference type="ARBA" id="ARBA00022980"/>
    </source>
</evidence>
<dbReference type="SUPFAM" id="SSF54565">
    <property type="entry name" value="Ribosomal protein S16"/>
    <property type="match status" value="1"/>
</dbReference>
<evidence type="ECO:0000313" key="5">
    <source>
        <dbReference type="EMBL" id="KKU22847.1"/>
    </source>
</evidence>
<accession>A0A0G1NR91</accession>
<gene>
    <name evidence="3" type="primary">rpsP</name>
    <name evidence="5" type="ORF">UX33_C0003G0011</name>
</gene>
<dbReference type="AlphaFoldDB" id="A0A0G1NR91"/>
<organism evidence="5 6">
    <name type="scientific">Candidatus Azambacteria bacterium GW2011_GWC1_46_13</name>
    <dbReference type="NCBI Taxonomy" id="1618619"/>
    <lineage>
        <taxon>Bacteria</taxon>
        <taxon>Candidatus Azamiibacteriota</taxon>
    </lineage>
</organism>
<dbReference type="PANTHER" id="PTHR12919">
    <property type="entry name" value="30S RIBOSOMAL PROTEIN S16"/>
    <property type="match status" value="1"/>
</dbReference>
<dbReference type="InterPro" id="IPR023803">
    <property type="entry name" value="Ribosomal_bS16_dom_sf"/>
</dbReference>
<proteinExistence type="inferred from homology"/>
<dbReference type="HAMAP" id="MF_00385">
    <property type="entry name" value="Ribosomal_bS16"/>
    <property type="match status" value="1"/>
</dbReference>
<sequence length="111" mass="11958">MLIIRLHREGKKNSASFRVVVTEKQNAAKGKFLEILGSYDPHLNSKIFKKERINYWLSKGAKTSDTAHNLLVSAGIIKGPKKTIKIKKGAAQAGQTTAATPAVATAPETAS</sequence>
<evidence type="ECO:0000313" key="6">
    <source>
        <dbReference type="Proteomes" id="UP000034569"/>
    </source>
</evidence>
<feature type="region of interest" description="Disordered" evidence="4">
    <location>
        <begin position="89"/>
        <end position="111"/>
    </location>
</feature>
<dbReference type="GO" id="GO:0006412">
    <property type="term" value="P:translation"/>
    <property type="evidence" value="ECO:0007669"/>
    <property type="project" value="UniProtKB-UniRule"/>
</dbReference>
<reference evidence="5 6" key="1">
    <citation type="journal article" date="2015" name="Nature">
        <title>rRNA introns, odd ribosomes, and small enigmatic genomes across a large radiation of phyla.</title>
        <authorList>
            <person name="Brown C.T."/>
            <person name="Hug L.A."/>
            <person name="Thomas B.C."/>
            <person name="Sharon I."/>
            <person name="Castelle C.J."/>
            <person name="Singh A."/>
            <person name="Wilkins M.J."/>
            <person name="Williams K.H."/>
            <person name="Banfield J.F."/>
        </authorList>
    </citation>
    <scope>NUCLEOTIDE SEQUENCE [LARGE SCALE GENOMIC DNA]</scope>
</reference>
<keyword evidence="1 3" id="KW-0689">Ribosomal protein</keyword>
<protein>
    <recommendedName>
        <fullName evidence="3">Small ribosomal subunit protein bS16</fullName>
    </recommendedName>
</protein>
<dbReference type="Gene3D" id="3.30.1320.10">
    <property type="match status" value="1"/>
</dbReference>
<evidence type="ECO:0000256" key="2">
    <source>
        <dbReference type="ARBA" id="ARBA00023274"/>
    </source>
</evidence>
<name>A0A0G1NR91_9BACT</name>
<comment type="similarity">
    <text evidence="3">Belongs to the bacterial ribosomal protein bS16 family.</text>
</comment>
<dbReference type="Proteomes" id="UP000034569">
    <property type="component" value="Unassembled WGS sequence"/>
</dbReference>
<dbReference type="InterPro" id="IPR000307">
    <property type="entry name" value="Ribosomal_bS16"/>
</dbReference>
<dbReference type="EMBL" id="LCLU01000003">
    <property type="protein sequence ID" value="KKU22847.1"/>
    <property type="molecule type" value="Genomic_DNA"/>
</dbReference>
<comment type="caution">
    <text evidence="5">The sequence shown here is derived from an EMBL/GenBank/DDBJ whole genome shotgun (WGS) entry which is preliminary data.</text>
</comment>
<dbReference type="Pfam" id="PF00886">
    <property type="entry name" value="Ribosomal_S16"/>
    <property type="match status" value="1"/>
</dbReference>
<keyword evidence="2 3" id="KW-0687">Ribonucleoprotein</keyword>
<dbReference type="NCBIfam" id="TIGR00002">
    <property type="entry name" value="S16"/>
    <property type="match status" value="1"/>
</dbReference>
<dbReference type="GO" id="GO:0005737">
    <property type="term" value="C:cytoplasm"/>
    <property type="evidence" value="ECO:0007669"/>
    <property type="project" value="UniProtKB-ARBA"/>
</dbReference>
<evidence type="ECO:0000256" key="3">
    <source>
        <dbReference type="HAMAP-Rule" id="MF_00385"/>
    </source>
</evidence>
<dbReference type="PANTHER" id="PTHR12919:SF20">
    <property type="entry name" value="SMALL RIBOSOMAL SUBUNIT PROTEIN BS16M"/>
    <property type="match status" value="1"/>
</dbReference>